<dbReference type="Proteomes" id="UP000053611">
    <property type="component" value="Unassembled WGS sequence"/>
</dbReference>
<name>A0A0J0XTK9_9TREE</name>
<evidence type="ECO:0000313" key="2">
    <source>
        <dbReference type="Proteomes" id="UP000053611"/>
    </source>
</evidence>
<evidence type="ECO:0000313" key="1">
    <source>
        <dbReference type="EMBL" id="KLT44413.1"/>
    </source>
</evidence>
<protein>
    <submittedName>
        <fullName evidence="1">Uncharacterized protein</fullName>
    </submittedName>
</protein>
<keyword evidence="2" id="KW-1185">Reference proteome</keyword>
<gene>
    <name evidence="1" type="ORF">CC85DRAFT_17669</name>
</gene>
<organism evidence="1 2">
    <name type="scientific">Cutaneotrichosporon oleaginosum</name>
    <dbReference type="NCBI Taxonomy" id="879819"/>
    <lineage>
        <taxon>Eukaryota</taxon>
        <taxon>Fungi</taxon>
        <taxon>Dikarya</taxon>
        <taxon>Basidiomycota</taxon>
        <taxon>Agaricomycotina</taxon>
        <taxon>Tremellomycetes</taxon>
        <taxon>Trichosporonales</taxon>
        <taxon>Trichosporonaceae</taxon>
        <taxon>Cutaneotrichosporon</taxon>
    </lineage>
</organism>
<accession>A0A0J0XTK9</accession>
<dbReference type="AlphaFoldDB" id="A0A0J0XTK9"/>
<dbReference type="EMBL" id="KQ087187">
    <property type="protein sequence ID" value="KLT44413.1"/>
    <property type="molecule type" value="Genomic_DNA"/>
</dbReference>
<proteinExistence type="predicted"/>
<reference evidence="1 2" key="1">
    <citation type="submission" date="2015-03" db="EMBL/GenBank/DDBJ databases">
        <title>Genomics and transcriptomics of the oil-accumulating basidiomycete yeast T. oleaginosus allow insights into substrate utilization and the diverse evolutionary trajectories of mating systems in fungi.</title>
        <authorList>
            <consortium name="DOE Joint Genome Institute"/>
            <person name="Kourist R."/>
            <person name="Kracht O."/>
            <person name="Bracharz F."/>
            <person name="Lipzen A."/>
            <person name="Nolan M."/>
            <person name="Ohm R."/>
            <person name="Grigoriev I."/>
            <person name="Sun S."/>
            <person name="Heitman J."/>
            <person name="Bruck T."/>
            <person name="Nowrousian M."/>
        </authorList>
    </citation>
    <scope>NUCLEOTIDE SEQUENCE [LARGE SCALE GENOMIC DNA]</scope>
    <source>
        <strain evidence="1 2">IBC0246</strain>
    </source>
</reference>
<sequence>MSDICRALRACVLPCGVSSMVAARNAHAQKGLRRQAVISVRRVSARWSQSTIAFSMPRATISTLSQRKPHSALQKRCRRRGQSTWERGALASAQPWGLGLGGRPATLDSQCPCGWRAANWKPRTPGSAERSGNCLASDQGMAKPLRHPRPCHRRCYHSWPVWRDRHLARHWRTREEHHSARVLRVACAAMDSPRPRPRRGSYASPQTIPVGWWT</sequence>